<name>A0A081LC89_9BACI</name>
<dbReference type="CDD" id="cd02511">
    <property type="entry name" value="Beta4Glucosyltransferase"/>
    <property type="match status" value="1"/>
</dbReference>
<evidence type="ECO:0000313" key="2">
    <source>
        <dbReference type="EMBL" id="KEP26865.1"/>
    </source>
</evidence>
<gene>
    <name evidence="2" type="ORF">BA70_16725</name>
</gene>
<protein>
    <submittedName>
        <fullName evidence="2">Glycosyl transferase</fullName>
    </submittedName>
</protein>
<dbReference type="PANTHER" id="PTHR43630:SF2">
    <property type="entry name" value="GLYCOSYLTRANSFERASE"/>
    <property type="match status" value="1"/>
</dbReference>
<dbReference type="AlphaFoldDB" id="A0A081LC89"/>
<evidence type="ECO:0000259" key="1">
    <source>
        <dbReference type="Pfam" id="PF00535"/>
    </source>
</evidence>
<keyword evidence="2" id="KW-0808">Transferase</keyword>
<accession>A0A081LC89</accession>
<dbReference type="Gene3D" id="1.25.40.10">
    <property type="entry name" value="Tetratricopeptide repeat domain"/>
    <property type="match status" value="1"/>
</dbReference>
<proteinExistence type="predicted"/>
<dbReference type="Proteomes" id="UP000028091">
    <property type="component" value="Unassembled WGS sequence"/>
</dbReference>
<dbReference type="SUPFAM" id="SSF53448">
    <property type="entry name" value="Nucleotide-diphospho-sugar transferases"/>
    <property type="match status" value="1"/>
</dbReference>
<dbReference type="InterPro" id="IPR001173">
    <property type="entry name" value="Glyco_trans_2-like"/>
</dbReference>
<dbReference type="SUPFAM" id="SSF48452">
    <property type="entry name" value="TPR-like"/>
    <property type="match status" value="1"/>
</dbReference>
<dbReference type="SMART" id="SM00028">
    <property type="entry name" value="TPR"/>
    <property type="match status" value="2"/>
</dbReference>
<dbReference type="InterPro" id="IPR011990">
    <property type="entry name" value="TPR-like_helical_dom_sf"/>
</dbReference>
<dbReference type="PANTHER" id="PTHR43630">
    <property type="entry name" value="POLY-BETA-1,6-N-ACETYL-D-GLUCOSAMINE SYNTHASE"/>
    <property type="match status" value="1"/>
</dbReference>
<dbReference type="InterPro" id="IPR019734">
    <property type="entry name" value="TPR_rpt"/>
</dbReference>
<reference evidence="2 3" key="1">
    <citation type="submission" date="2012-09" db="EMBL/GenBank/DDBJ databases">
        <title>Genome Sequence of Bacillus sp. DW5-4.</title>
        <authorList>
            <person name="Lai Q."/>
            <person name="Liu Y."/>
            <person name="Shao Z."/>
        </authorList>
    </citation>
    <scope>NUCLEOTIDE SEQUENCE [LARGE SCALE GENOMIC DNA]</scope>
    <source>
        <strain evidence="2 3">DW5-4</strain>
    </source>
</reference>
<dbReference type="Pfam" id="PF13181">
    <property type="entry name" value="TPR_8"/>
    <property type="match status" value="1"/>
</dbReference>
<dbReference type="InterPro" id="IPR029044">
    <property type="entry name" value="Nucleotide-diphossugar_trans"/>
</dbReference>
<dbReference type="RefSeq" id="WP_034320053.1">
    <property type="nucleotide sequence ID" value="NZ_JOTP01000006.1"/>
</dbReference>
<dbReference type="Gene3D" id="3.90.550.10">
    <property type="entry name" value="Spore Coat Polysaccharide Biosynthesis Protein SpsA, Chain A"/>
    <property type="match status" value="1"/>
</dbReference>
<dbReference type="GO" id="GO:0016740">
    <property type="term" value="F:transferase activity"/>
    <property type="evidence" value="ECO:0007669"/>
    <property type="project" value="UniProtKB-KW"/>
</dbReference>
<keyword evidence="3" id="KW-1185">Reference proteome</keyword>
<comment type="caution">
    <text evidence="2">The sequence shown here is derived from an EMBL/GenBank/DDBJ whole genome shotgun (WGS) entry which is preliminary data.</text>
</comment>
<dbReference type="eggNOG" id="COG0463">
    <property type="taxonomic scope" value="Bacteria"/>
</dbReference>
<sequence>MITISLCMIVKNEEEVLADCLSSVQDIVDEMIIVDTGSTDRTKEIAHSFSAQVLDFEWVQHFAKARNFAFSHATKEYILWLDADDVMLEEDQKKLLHLKQTLDPAVDAVSMFYHVGFDGDGQVNFKYRRNRLVKRALNFQWYGAVHEFLQVYGNIFPADIAVTHQKRKKTTAGEPGRNLRIYEDMLAKGENMTPRDLFYFANELRDNQQHVRAIRFYHEFLATKQCWIEDEIRACQYLADCYYATGFEEAALSSLLRSFLYDQPRPEFCCRIGDHLKTQNKHQAAIFWYEQALKAPENETAFTLIQYKTWYPHLQLCYCYYQLGDLDQAKKHHLASSAHYPTHPSVLYNKKIFAEQT</sequence>
<dbReference type="Pfam" id="PF00535">
    <property type="entry name" value="Glycos_transf_2"/>
    <property type="match status" value="1"/>
</dbReference>
<dbReference type="OrthoDB" id="9815923at2"/>
<dbReference type="EMBL" id="JOTP01000006">
    <property type="protein sequence ID" value="KEP26865.1"/>
    <property type="molecule type" value="Genomic_DNA"/>
</dbReference>
<organism evidence="2 3">
    <name type="scientific">Bacillus zhangzhouensis</name>
    <dbReference type="NCBI Taxonomy" id="1178540"/>
    <lineage>
        <taxon>Bacteria</taxon>
        <taxon>Bacillati</taxon>
        <taxon>Bacillota</taxon>
        <taxon>Bacilli</taxon>
        <taxon>Bacillales</taxon>
        <taxon>Bacillaceae</taxon>
        <taxon>Bacillus</taxon>
    </lineage>
</organism>
<feature type="domain" description="Glycosyltransferase 2-like" evidence="1">
    <location>
        <begin position="5"/>
        <end position="140"/>
    </location>
</feature>
<evidence type="ECO:0000313" key="3">
    <source>
        <dbReference type="Proteomes" id="UP000028091"/>
    </source>
</evidence>